<dbReference type="PANTHER" id="PTHR37984:SF15">
    <property type="entry name" value="INTEGRASE CATALYTIC DOMAIN-CONTAINING PROTEIN"/>
    <property type="match status" value="1"/>
</dbReference>
<evidence type="ECO:0000256" key="7">
    <source>
        <dbReference type="ARBA" id="ARBA00022918"/>
    </source>
</evidence>
<dbReference type="Pfam" id="PF24626">
    <property type="entry name" value="SH3_Tf2-1"/>
    <property type="match status" value="1"/>
</dbReference>
<feature type="region of interest" description="Disordered" evidence="11">
    <location>
        <begin position="281"/>
        <end position="303"/>
    </location>
</feature>
<dbReference type="SUPFAM" id="SSF54160">
    <property type="entry name" value="Chromo domain-like"/>
    <property type="match status" value="1"/>
</dbReference>
<dbReference type="GO" id="GO:0015074">
    <property type="term" value="P:DNA integration"/>
    <property type="evidence" value="ECO:0007669"/>
    <property type="project" value="UniProtKB-KW"/>
</dbReference>
<dbReference type="Gene3D" id="1.10.340.70">
    <property type="match status" value="1"/>
</dbReference>
<dbReference type="Gene3D" id="2.40.70.10">
    <property type="entry name" value="Acid Proteases"/>
    <property type="match status" value="1"/>
</dbReference>
<protein>
    <recommendedName>
        <fullName evidence="18">Integrase zinc-binding domain-containing protein</fullName>
    </recommendedName>
</protein>
<dbReference type="CDD" id="cd00303">
    <property type="entry name" value="retropepsin_like"/>
    <property type="match status" value="1"/>
</dbReference>
<dbReference type="GO" id="GO:0004519">
    <property type="term" value="F:endonuclease activity"/>
    <property type="evidence" value="ECO:0007669"/>
    <property type="project" value="UniProtKB-KW"/>
</dbReference>
<dbReference type="GO" id="GO:0006310">
    <property type="term" value="P:DNA recombination"/>
    <property type="evidence" value="ECO:0007669"/>
    <property type="project" value="UniProtKB-KW"/>
</dbReference>
<dbReference type="Pfam" id="PF03732">
    <property type="entry name" value="Retrotrans_gag"/>
    <property type="match status" value="1"/>
</dbReference>
<dbReference type="SUPFAM" id="SSF53098">
    <property type="entry name" value="Ribonuclease H-like"/>
    <property type="match status" value="1"/>
</dbReference>
<dbReference type="GO" id="GO:0004190">
    <property type="term" value="F:aspartic-type endopeptidase activity"/>
    <property type="evidence" value="ECO:0007669"/>
    <property type="project" value="UniProtKB-KW"/>
</dbReference>
<evidence type="ECO:0000256" key="11">
    <source>
        <dbReference type="SAM" id="MobiDB-lite"/>
    </source>
</evidence>
<organism evidence="16 17">
    <name type="scientific">Cuscuta campestris</name>
    <dbReference type="NCBI Taxonomy" id="132261"/>
    <lineage>
        <taxon>Eukaryota</taxon>
        <taxon>Viridiplantae</taxon>
        <taxon>Streptophyta</taxon>
        <taxon>Embryophyta</taxon>
        <taxon>Tracheophyta</taxon>
        <taxon>Spermatophyta</taxon>
        <taxon>Magnoliopsida</taxon>
        <taxon>eudicotyledons</taxon>
        <taxon>Gunneridae</taxon>
        <taxon>Pentapetalae</taxon>
        <taxon>asterids</taxon>
        <taxon>lamiids</taxon>
        <taxon>Solanales</taxon>
        <taxon>Convolvulaceae</taxon>
        <taxon>Cuscuteae</taxon>
        <taxon>Cuscuta</taxon>
        <taxon>Cuscuta subgen. Grammica</taxon>
        <taxon>Cuscuta sect. Cleistogrammica</taxon>
    </lineage>
</organism>
<evidence type="ECO:0000259" key="14">
    <source>
        <dbReference type="Pfam" id="PF17921"/>
    </source>
</evidence>
<dbReference type="PANTHER" id="PTHR37984">
    <property type="entry name" value="PROTEIN CBG26694"/>
    <property type="match status" value="1"/>
</dbReference>
<dbReference type="GO" id="GO:0046872">
    <property type="term" value="F:metal ion binding"/>
    <property type="evidence" value="ECO:0007669"/>
    <property type="project" value="UniProtKB-KW"/>
</dbReference>
<accession>A0A484KJ38</accession>
<evidence type="ECO:0000256" key="8">
    <source>
        <dbReference type="ARBA" id="ARBA00022932"/>
    </source>
</evidence>
<keyword evidence="1" id="KW-0645">Protease</keyword>
<dbReference type="Proteomes" id="UP000595140">
    <property type="component" value="Unassembled WGS sequence"/>
</dbReference>
<keyword evidence="5" id="KW-0460">Magnesium</keyword>
<keyword evidence="7" id="KW-0695">RNA-directed DNA polymerase</keyword>
<keyword evidence="12" id="KW-0812">Transmembrane</keyword>
<dbReference type="InterPro" id="IPR050951">
    <property type="entry name" value="Retrovirus_Pol_polyprotein"/>
</dbReference>
<keyword evidence="3" id="KW-0064">Aspartyl protease</keyword>
<keyword evidence="4" id="KW-0378">Hydrolase</keyword>
<keyword evidence="8" id="KW-0548">Nucleotidyltransferase</keyword>
<keyword evidence="8" id="KW-0239">DNA-directed DNA polymerase</keyword>
<evidence type="ECO:0000313" key="16">
    <source>
        <dbReference type="EMBL" id="VFQ62072.1"/>
    </source>
</evidence>
<feature type="domain" description="Tf2-1-like SH3-like" evidence="15">
    <location>
        <begin position="865"/>
        <end position="929"/>
    </location>
</feature>
<evidence type="ECO:0000256" key="12">
    <source>
        <dbReference type="SAM" id="Phobius"/>
    </source>
</evidence>
<sequence>MTEVIVEHTLEANTSGTKEPTILLWLILGLSIGAFIMSGEAISGDREPHDERVEVLQQTMHQMQQDLEAMFARLEALVLANRPLLPTPPGKTPFASSSNHGGHDYSGHPGLPKPKLEAPKTDGSEPLRWLYKVNEYFAFYDTPPADRLWCVALMLEGPAADWFRWRQSGKLISGWDDFVEKFKLRFDPLHYVDYFAQLAKLRQTGSVMDYQTEFEKILQHATGASEANLISIFHSGLRPYLQHELTLLAPQTLSDSFALARELEAKHNALIHAIPQRQGTWASGATSRSPLSRPPVPAPGDATTDKAVLATPIRRLTRAEKLEKDAKGLCYNCDQRWSKGHRCGRVLLFIGDDDDAPVDNENDNITTAADPWVAADISSLQSLTGTATPRSLHLLGAVGTQELQVLIDGGSTHNLIHPRVVSKLQLAVTQVPPFRVYVGNGDYLLCDTQCPQVKLELQGTVFPVDLFVLQIHGPDAVLGVQWLQLLGKVAHDYSKLTMEFEWEGRPVILRGLLQGPKAVSLQVLQAIHSLGEARDYVEILYVHTAAAPPTDSPPPDLPMPIQQLLFKHAAVFQDPTGLPPRRDVDHRIFLQPGTPPVPDALSRRDEPPLLGHSLVLLSQPVPELLNTIRAENLNQPDLLTLHEKFRQGTLNSDYAVADDILYFRRRIYIGVNSELRTVLIREYHDTPMAGHSGIHRTFQHLAMVFYWSSMRRDIKDYVSRCFVCQTTKYSTLPPAGFLQPLPIPTQVWDHISMDFIVGLPPSRGFTVILVVVDRLSKYIHLGALPTDFDAHRVAFLFIDMMALYGREPPSFLPYAPGDCQLPAVDQLLVERTEMLDRLHQRLALVQQRMRAAADKHRRELSFDVGDLVLLKLQPYRQHSVATRRSQKLARRYYGPFEVLAKVGAAAYRLKLPVGARIHPVFHVSLLKPFRDNAEGVTAMPLPETFVHGDPISKPVRLHGRRTVLQDGKPVEQGLVQWSDGGLDDASWEPLDTLRKHFPHLHLEDEVHVEPGESVTSRAPEDIEDVGDRSCMGEVWRSTRIRRPPHWRKDYAD</sequence>
<dbReference type="InterPro" id="IPR056924">
    <property type="entry name" value="SH3_Tf2-1"/>
</dbReference>
<feature type="domain" description="Integrase zinc-binding" evidence="14">
    <location>
        <begin position="671"/>
        <end position="729"/>
    </location>
</feature>
<dbReference type="InterPro" id="IPR036397">
    <property type="entry name" value="RNaseH_sf"/>
</dbReference>
<feature type="compositionally biased region" description="Polar residues" evidence="11">
    <location>
        <begin position="281"/>
        <end position="290"/>
    </location>
</feature>
<dbReference type="OrthoDB" id="8037576at2759"/>
<evidence type="ECO:0000256" key="2">
    <source>
        <dbReference type="ARBA" id="ARBA00022723"/>
    </source>
</evidence>
<dbReference type="GO" id="GO:0003677">
    <property type="term" value="F:DNA binding"/>
    <property type="evidence" value="ECO:0007669"/>
    <property type="project" value="UniProtKB-KW"/>
</dbReference>
<dbReference type="AlphaFoldDB" id="A0A484KJ38"/>
<dbReference type="Pfam" id="PF17921">
    <property type="entry name" value="Integrase_H2C2"/>
    <property type="match status" value="1"/>
</dbReference>
<keyword evidence="8" id="KW-0808">Transferase</keyword>
<dbReference type="InterPro" id="IPR016197">
    <property type="entry name" value="Chromo-like_dom_sf"/>
</dbReference>
<dbReference type="EMBL" id="OOIL02000217">
    <property type="protein sequence ID" value="VFQ62072.1"/>
    <property type="molecule type" value="Genomic_DNA"/>
</dbReference>
<evidence type="ECO:0000256" key="9">
    <source>
        <dbReference type="ARBA" id="ARBA00023125"/>
    </source>
</evidence>
<evidence type="ECO:0000313" key="17">
    <source>
        <dbReference type="Proteomes" id="UP000595140"/>
    </source>
</evidence>
<evidence type="ECO:0000256" key="6">
    <source>
        <dbReference type="ARBA" id="ARBA00022908"/>
    </source>
</evidence>
<dbReference type="GO" id="GO:0003964">
    <property type="term" value="F:RNA-directed DNA polymerase activity"/>
    <property type="evidence" value="ECO:0007669"/>
    <property type="project" value="UniProtKB-KW"/>
</dbReference>
<dbReference type="GO" id="GO:0003887">
    <property type="term" value="F:DNA-directed DNA polymerase activity"/>
    <property type="evidence" value="ECO:0007669"/>
    <property type="project" value="UniProtKB-KW"/>
</dbReference>
<dbReference type="SUPFAM" id="SSF50630">
    <property type="entry name" value="Acid proteases"/>
    <property type="match status" value="1"/>
</dbReference>
<reference evidence="16 17" key="1">
    <citation type="submission" date="2018-04" db="EMBL/GenBank/DDBJ databases">
        <authorList>
            <person name="Vogel A."/>
        </authorList>
    </citation>
    <scope>NUCLEOTIDE SEQUENCE [LARGE SCALE GENOMIC DNA]</scope>
</reference>
<evidence type="ECO:0008006" key="18">
    <source>
        <dbReference type="Google" id="ProtNLM"/>
    </source>
</evidence>
<evidence type="ECO:0000256" key="4">
    <source>
        <dbReference type="ARBA" id="ARBA00022801"/>
    </source>
</evidence>
<dbReference type="Pfam" id="PF08284">
    <property type="entry name" value="RVP_2"/>
    <property type="match status" value="1"/>
</dbReference>
<feature type="region of interest" description="Disordered" evidence="11">
    <location>
        <begin position="88"/>
        <end position="120"/>
    </location>
</feature>
<keyword evidence="12" id="KW-0472">Membrane</keyword>
<dbReference type="InterPro" id="IPR041588">
    <property type="entry name" value="Integrase_H2C2"/>
</dbReference>
<keyword evidence="6" id="KW-0229">DNA integration</keyword>
<keyword evidence="12" id="KW-1133">Transmembrane helix</keyword>
<evidence type="ECO:0000259" key="15">
    <source>
        <dbReference type="Pfam" id="PF24626"/>
    </source>
</evidence>
<dbReference type="Gene3D" id="3.30.420.10">
    <property type="entry name" value="Ribonuclease H-like superfamily/Ribonuclease H"/>
    <property type="match status" value="1"/>
</dbReference>
<name>A0A484KJ38_9ASTE</name>
<feature type="domain" description="Retrotransposon gag" evidence="13">
    <location>
        <begin position="152"/>
        <end position="239"/>
    </location>
</feature>
<dbReference type="InterPro" id="IPR005162">
    <property type="entry name" value="Retrotrans_gag_dom"/>
</dbReference>
<evidence type="ECO:0000259" key="13">
    <source>
        <dbReference type="Pfam" id="PF03732"/>
    </source>
</evidence>
<evidence type="ECO:0000256" key="3">
    <source>
        <dbReference type="ARBA" id="ARBA00022750"/>
    </source>
</evidence>
<dbReference type="InterPro" id="IPR012337">
    <property type="entry name" value="RNaseH-like_sf"/>
</dbReference>
<dbReference type="GO" id="GO:0006508">
    <property type="term" value="P:proteolysis"/>
    <property type="evidence" value="ECO:0007669"/>
    <property type="project" value="UniProtKB-KW"/>
</dbReference>
<keyword evidence="17" id="KW-1185">Reference proteome</keyword>
<keyword evidence="9" id="KW-0238">DNA-binding</keyword>
<feature type="transmembrane region" description="Helical" evidence="12">
    <location>
        <begin position="22"/>
        <end position="42"/>
    </location>
</feature>
<dbReference type="InterPro" id="IPR021109">
    <property type="entry name" value="Peptidase_aspartic_dom_sf"/>
</dbReference>
<proteinExistence type="predicted"/>
<keyword evidence="10" id="KW-0233">DNA recombination</keyword>
<evidence type="ECO:0000256" key="10">
    <source>
        <dbReference type="ARBA" id="ARBA00023172"/>
    </source>
</evidence>
<gene>
    <name evidence="16" type="ORF">CCAM_LOCUS3848</name>
</gene>
<keyword evidence="2" id="KW-0479">Metal-binding</keyword>
<evidence type="ECO:0000256" key="1">
    <source>
        <dbReference type="ARBA" id="ARBA00022670"/>
    </source>
</evidence>
<dbReference type="FunFam" id="1.10.340.70:FF:000001">
    <property type="entry name" value="Retrovirus-related Pol polyprotein from transposon gypsy-like Protein"/>
    <property type="match status" value="1"/>
</dbReference>
<evidence type="ECO:0000256" key="5">
    <source>
        <dbReference type="ARBA" id="ARBA00022842"/>
    </source>
</evidence>